<accession>X1L810</accession>
<dbReference type="AlphaFoldDB" id="X1L810"/>
<gene>
    <name evidence="1" type="ORF">S06H3_20593</name>
</gene>
<sequence length="73" mass="8199">MEIRNKIKVVDARVHADRALDALTKVERLVKSGESEDTHILPSIKEAMDSIREGKEILEALLIREAGKDYGVK</sequence>
<protein>
    <submittedName>
        <fullName evidence="1">Uncharacterized protein</fullName>
    </submittedName>
</protein>
<organism evidence="1">
    <name type="scientific">marine sediment metagenome</name>
    <dbReference type="NCBI Taxonomy" id="412755"/>
    <lineage>
        <taxon>unclassified sequences</taxon>
        <taxon>metagenomes</taxon>
        <taxon>ecological metagenomes</taxon>
    </lineage>
</organism>
<reference evidence="1" key="1">
    <citation type="journal article" date="2014" name="Front. Microbiol.">
        <title>High frequency of phylogenetically diverse reductive dehalogenase-homologous genes in deep subseafloor sedimentary metagenomes.</title>
        <authorList>
            <person name="Kawai M."/>
            <person name="Futagami T."/>
            <person name="Toyoda A."/>
            <person name="Takaki Y."/>
            <person name="Nishi S."/>
            <person name="Hori S."/>
            <person name="Arai W."/>
            <person name="Tsubouchi T."/>
            <person name="Morono Y."/>
            <person name="Uchiyama I."/>
            <person name="Ito T."/>
            <person name="Fujiyama A."/>
            <person name="Inagaki F."/>
            <person name="Takami H."/>
        </authorList>
    </citation>
    <scope>NUCLEOTIDE SEQUENCE</scope>
    <source>
        <strain evidence="1">Expedition CK06-06</strain>
    </source>
</reference>
<evidence type="ECO:0000313" key="1">
    <source>
        <dbReference type="EMBL" id="GAI15193.1"/>
    </source>
</evidence>
<name>X1L810_9ZZZZ</name>
<dbReference type="EMBL" id="BARV01010683">
    <property type="protein sequence ID" value="GAI15193.1"/>
    <property type="molecule type" value="Genomic_DNA"/>
</dbReference>
<proteinExistence type="predicted"/>
<comment type="caution">
    <text evidence="1">The sequence shown here is derived from an EMBL/GenBank/DDBJ whole genome shotgun (WGS) entry which is preliminary data.</text>
</comment>